<reference evidence="1" key="1">
    <citation type="journal article" date="2023" name="G3 (Bethesda)">
        <title>A reference genome for the long-term kleptoplast-retaining sea slug Elysia crispata morphotype clarki.</title>
        <authorList>
            <person name="Eastman K.E."/>
            <person name="Pendleton A.L."/>
            <person name="Shaikh M.A."/>
            <person name="Suttiyut T."/>
            <person name="Ogas R."/>
            <person name="Tomko P."/>
            <person name="Gavelis G."/>
            <person name="Widhalm J.R."/>
            <person name="Wisecaver J.H."/>
        </authorList>
    </citation>
    <scope>NUCLEOTIDE SEQUENCE</scope>
    <source>
        <strain evidence="1">ECLA1</strain>
    </source>
</reference>
<dbReference type="AlphaFoldDB" id="A0AAE0ZQX7"/>
<keyword evidence="2" id="KW-1185">Reference proteome</keyword>
<dbReference type="Proteomes" id="UP001283361">
    <property type="component" value="Unassembled WGS sequence"/>
</dbReference>
<evidence type="ECO:0000313" key="1">
    <source>
        <dbReference type="EMBL" id="KAK3773948.1"/>
    </source>
</evidence>
<evidence type="ECO:0000313" key="2">
    <source>
        <dbReference type="Proteomes" id="UP001283361"/>
    </source>
</evidence>
<gene>
    <name evidence="1" type="ORF">RRG08_066155</name>
</gene>
<organism evidence="1 2">
    <name type="scientific">Elysia crispata</name>
    <name type="common">lettuce slug</name>
    <dbReference type="NCBI Taxonomy" id="231223"/>
    <lineage>
        <taxon>Eukaryota</taxon>
        <taxon>Metazoa</taxon>
        <taxon>Spiralia</taxon>
        <taxon>Lophotrochozoa</taxon>
        <taxon>Mollusca</taxon>
        <taxon>Gastropoda</taxon>
        <taxon>Heterobranchia</taxon>
        <taxon>Euthyneura</taxon>
        <taxon>Panpulmonata</taxon>
        <taxon>Sacoglossa</taxon>
        <taxon>Placobranchoidea</taxon>
        <taxon>Plakobranchidae</taxon>
        <taxon>Elysia</taxon>
    </lineage>
</organism>
<protein>
    <submittedName>
        <fullName evidence="1">Uncharacterized protein</fullName>
    </submittedName>
</protein>
<sequence length="87" mass="10345">MPLESLRKQQEQLFKRNCQQGLLKHKGEEADEQLPHKEPKKDLCSLCLMYWSGDEKSKDKLNNRFHSHIIKKTKVRELKEASKQRAK</sequence>
<dbReference type="EMBL" id="JAWDGP010003476">
    <property type="protein sequence ID" value="KAK3773948.1"/>
    <property type="molecule type" value="Genomic_DNA"/>
</dbReference>
<accession>A0AAE0ZQX7</accession>
<name>A0AAE0ZQX7_9GAST</name>
<comment type="caution">
    <text evidence="1">The sequence shown here is derived from an EMBL/GenBank/DDBJ whole genome shotgun (WGS) entry which is preliminary data.</text>
</comment>
<proteinExistence type="predicted"/>